<proteinExistence type="predicted"/>
<feature type="transmembrane region" description="Helical" evidence="5">
    <location>
        <begin position="82"/>
        <end position="103"/>
    </location>
</feature>
<feature type="transmembrane region" description="Helical" evidence="5">
    <location>
        <begin position="16"/>
        <end position="36"/>
    </location>
</feature>
<reference evidence="7 8" key="1">
    <citation type="submission" date="2020-05" db="EMBL/GenBank/DDBJ databases">
        <title>MicrobeNet Type strains.</title>
        <authorList>
            <person name="Nicholson A.C."/>
        </authorList>
    </citation>
    <scope>NUCLEOTIDE SEQUENCE [LARGE SCALE GENOMIC DNA]</scope>
    <source>
        <strain evidence="7 8">JCM 14282</strain>
    </source>
</reference>
<dbReference type="SUPFAM" id="SSF161111">
    <property type="entry name" value="Cation efflux protein transmembrane domain-like"/>
    <property type="match status" value="1"/>
</dbReference>
<feature type="transmembrane region" description="Helical" evidence="5">
    <location>
        <begin position="118"/>
        <end position="139"/>
    </location>
</feature>
<dbReference type="InterPro" id="IPR027469">
    <property type="entry name" value="Cation_efflux_TMD_sf"/>
</dbReference>
<evidence type="ECO:0000256" key="1">
    <source>
        <dbReference type="ARBA" id="ARBA00004141"/>
    </source>
</evidence>
<dbReference type="GO" id="GO:0016020">
    <property type="term" value="C:membrane"/>
    <property type="evidence" value="ECO:0007669"/>
    <property type="project" value="UniProtKB-SubCell"/>
</dbReference>
<keyword evidence="3 5" id="KW-1133">Transmembrane helix</keyword>
<evidence type="ECO:0000313" key="8">
    <source>
        <dbReference type="Proteomes" id="UP000543598"/>
    </source>
</evidence>
<feature type="transmembrane region" description="Helical" evidence="5">
    <location>
        <begin position="185"/>
        <end position="205"/>
    </location>
</feature>
<keyword evidence="8" id="KW-1185">Reference proteome</keyword>
<organism evidence="7 8">
    <name type="scientific">Microbacterium ulmi</name>
    <dbReference type="NCBI Taxonomy" id="179095"/>
    <lineage>
        <taxon>Bacteria</taxon>
        <taxon>Bacillati</taxon>
        <taxon>Actinomycetota</taxon>
        <taxon>Actinomycetes</taxon>
        <taxon>Micrococcales</taxon>
        <taxon>Microbacteriaceae</taxon>
        <taxon>Microbacterium</taxon>
    </lineage>
</organism>
<dbReference type="GO" id="GO:0008324">
    <property type="term" value="F:monoatomic cation transmembrane transporter activity"/>
    <property type="evidence" value="ECO:0007669"/>
    <property type="project" value="InterPro"/>
</dbReference>
<gene>
    <name evidence="7" type="ORF">HLA99_11515</name>
</gene>
<accession>A0A7Y2M3L4</accession>
<dbReference type="Proteomes" id="UP000543598">
    <property type="component" value="Unassembled WGS sequence"/>
</dbReference>
<sequence>MGVAQVERIVAVEKRVLTASIVVGGLLSLGILAVGLVGGMRILVFDGAFGVFDIAMSWLALHASRVAGSGPTAAFPFGRDAMAPLIVLAQGIAMAAMLVYAAADAVILIAHGGQRVDAVVVAIVAFASGLSSYAFAAWARRQNPGSDLLDAEAVAWRASGIRGLVAASAAVLAAIAAAASAEWALFYIDPVLVLVACALVVPMPVRLVRHGLNELLEGTPDSDTMRGLREVVAEVTQRFDLPEPGFRATKLGLKAYVDVVYVTTEPRATLELEDDVRRAIAAGFDALPLDVWATVQLTRDAALEL</sequence>
<keyword evidence="4 5" id="KW-0472">Membrane</keyword>
<comment type="subcellular location">
    <subcellularLocation>
        <location evidence="1">Membrane</location>
        <topology evidence="1">Multi-pass membrane protein</topology>
    </subcellularLocation>
</comment>
<evidence type="ECO:0000256" key="2">
    <source>
        <dbReference type="ARBA" id="ARBA00022692"/>
    </source>
</evidence>
<protein>
    <submittedName>
        <fullName evidence="7">Cation transporter</fullName>
    </submittedName>
</protein>
<evidence type="ECO:0000256" key="4">
    <source>
        <dbReference type="ARBA" id="ARBA00023136"/>
    </source>
</evidence>
<dbReference type="Pfam" id="PF01545">
    <property type="entry name" value="Cation_efflux"/>
    <property type="match status" value="1"/>
</dbReference>
<feature type="domain" description="Cation efflux protein transmembrane" evidence="6">
    <location>
        <begin position="18"/>
        <end position="216"/>
    </location>
</feature>
<comment type="caution">
    <text evidence="7">The sequence shown here is derived from an EMBL/GenBank/DDBJ whole genome shotgun (WGS) entry which is preliminary data.</text>
</comment>
<keyword evidence="2 5" id="KW-0812">Transmembrane</keyword>
<evidence type="ECO:0000256" key="5">
    <source>
        <dbReference type="SAM" id="Phobius"/>
    </source>
</evidence>
<feature type="transmembrane region" description="Helical" evidence="5">
    <location>
        <begin position="160"/>
        <end position="179"/>
    </location>
</feature>
<evidence type="ECO:0000259" key="6">
    <source>
        <dbReference type="Pfam" id="PF01545"/>
    </source>
</evidence>
<evidence type="ECO:0000313" key="7">
    <source>
        <dbReference type="EMBL" id="NNH04473.1"/>
    </source>
</evidence>
<evidence type="ECO:0000256" key="3">
    <source>
        <dbReference type="ARBA" id="ARBA00022989"/>
    </source>
</evidence>
<dbReference type="RefSeq" id="WP_167039137.1">
    <property type="nucleotide sequence ID" value="NZ_BAAANA010000001.1"/>
</dbReference>
<dbReference type="EMBL" id="JABEMB010000016">
    <property type="protein sequence ID" value="NNH04473.1"/>
    <property type="molecule type" value="Genomic_DNA"/>
</dbReference>
<dbReference type="AlphaFoldDB" id="A0A7Y2M3L4"/>
<dbReference type="InterPro" id="IPR058533">
    <property type="entry name" value="Cation_efflux_TM"/>
</dbReference>
<name>A0A7Y2M3L4_9MICO</name>
<dbReference type="Gene3D" id="1.20.1510.10">
    <property type="entry name" value="Cation efflux protein transmembrane domain"/>
    <property type="match status" value="1"/>
</dbReference>